<dbReference type="AlphaFoldDB" id="A0A5C3QYQ0"/>
<evidence type="ECO:0000313" key="3">
    <source>
        <dbReference type="Proteomes" id="UP000305067"/>
    </source>
</evidence>
<organism evidence="2 3">
    <name type="scientific">Pterulicium gracile</name>
    <dbReference type="NCBI Taxonomy" id="1884261"/>
    <lineage>
        <taxon>Eukaryota</taxon>
        <taxon>Fungi</taxon>
        <taxon>Dikarya</taxon>
        <taxon>Basidiomycota</taxon>
        <taxon>Agaricomycotina</taxon>
        <taxon>Agaricomycetes</taxon>
        <taxon>Agaricomycetidae</taxon>
        <taxon>Agaricales</taxon>
        <taxon>Pleurotineae</taxon>
        <taxon>Pterulaceae</taxon>
        <taxon>Pterulicium</taxon>
    </lineage>
</organism>
<keyword evidence="3" id="KW-1185">Reference proteome</keyword>
<dbReference type="EMBL" id="ML178814">
    <property type="protein sequence ID" value="TFL07145.1"/>
    <property type="molecule type" value="Genomic_DNA"/>
</dbReference>
<protein>
    <submittedName>
        <fullName evidence="2">Uncharacterized protein</fullName>
    </submittedName>
</protein>
<dbReference type="Proteomes" id="UP000305067">
    <property type="component" value="Unassembled WGS sequence"/>
</dbReference>
<proteinExistence type="predicted"/>
<feature type="region of interest" description="Disordered" evidence="1">
    <location>
        <begin position="122"/>
        <end position="151"/>
    </location>
</feature>
<name>A0A5C3QYQ0_9AGAR</name>
<evidence type="ECO:0000256" key="1">
    <source>
        <dbReference type="SAM" id="MobiDB-lite"/>
    </source>
</evidence>
<sequence>MEKSEPVSLHLGRAVFRDVAQYLLQPTNTGGEGVSWVPHHLKTKPPTPQCTVYSIGFRVRGVEVLVLGLEVIYPALEQFSLAYTSEVHDDREFEWNGQWNRPDSPELGVFCKFFECEISGSPEQGDEFKSRSEPESIFLCTSPGDREKHRG</sequence>
<accession>A0A5C3QYQ0</accession>
<evidence type="ECO:0000313" key="2">
    <source>
        <dbReference type="EMBL" id="TFL07145.1"/>
    </source>
</evidence>
<reference evidence="2 3" key="1">
    <citation type="journal article" date="2019" name="Nat. Ecol. Evol.">
        <title>Megaphylogeny resolves global patterns of mushroom evolution.</title>
        <authorList>
            <person name="Varga T."/>
            <person name="Krizsan K."/>
            <person name="Foldi C."/>
            <person name="Dima B."/>
            <person name="Sanchez-Garcia M."/>
            <person name="Sanchez-Ramirez S."/>
            <person name="Szollosi G.J."/>
            <person name="Szarkandi J.G."/>
            <person name="Papp V."/>
            <person name="Albert L."/>
            <person name="Andreopoulos W."/>
            <person name="Angelini C."/>
            <person name="Antonin V."/>
            <person name="Barry K.W."/>
            <person name="Bougher N.L."/>
            <person name="Buchanan P."/>
            <person name="Buyck B."/>
            <person name="Bense V."/>
            <person name="Catcheside P."/>
            <person name="Chovatia M."/>
            <person name="Cooper J."/>
            <person name="Damon W."/>
            <person name="Desjardin D."/>
            <person name="Finy P."/>
            <person name="Geml J."/>
            <person name="Haridas S."/>
            <person name="Hughes K."/>
            <person name="Justo A."/>
            <person name="Karasinski D."/>
            <person name="Kautmanova I."/>
            <person name="Kiss B."/>
            <person name="Kocsube S."/>
            <person name="Kotiranta H."/>
            <person name="LaButti K.M."/>
            <person name="Lechner B.E."/>
            <person name="Liimatainen K."/>
            <person name="Lipzen A."/>
            <person name="Lukacs Z."/>
            <person name="Mihaltcheva S."/>
            <person name="Morgado L.N."/>
            <person name="Niskanen T."/>
            <person name="Noordeloos M.E."/>
            <person name="Ohm R.A."/>
            <person name="Ortiz-Santana B."/>
            <person name="Ovrebo C."/>
            <person name="Racz N."/>
            <person name="Riley R."/>
            <person name="Savchenko A."/>
            <person name="Shiryaev A."/>
            <person name="Soop K."/>
            <person name="Spirin V."/>
            <person name="Szebenyi C."/>
            <person name="Tomsovsky M."/>
            <person name="Tulloss R.E."/>
            <person name="Uehling J."/>
            <person name="Grigoriev I.V."/>
            <person name="Vagvolgyi C."/>
            <person name="Papp T."/>
            <person name="Martin F.M."/>
            <person name="Miettinen O."/>
            <person name="Hibbett D.S."/>
            <person name="Nagy L.G."/>
        </authorList>
    </citation>
    <scope>NUCLEOTIDE SEQUENCE [LARGE SCALE GENOMIC DNA]</scope>
    <source>
        <strain evidence="2 3">CBS 309.79</strain>
    </source>
</reference>
<gene>
    <name evidence="2" type="ORF">BDV98DRAFT_578653</name>
</gene>